<reference evidence="2" key="1">
    <citation type="submission" date="2021-11" db="EMBL/GenBank/DDBJ databases">
        <title>Clostridia strains as spoilage organisms.</title>
        <authorList>
            <person name="Wambui J."/>
            <person name="Stevens M.J.A."/>
            <person name="Stephan R."/>
        </authorList>
    </citation>
    <scope>NUCLEOTIDE SEQUENCE</scope>
    <source>
        <strain evidence="2">CF009</strain>
    </source>
</reference>
<keyword evidence="1" id="KW-1133">Transmembrane helix</keyword>
<dbReference type="AlphaFoldDB" id="A0AA47I5W6"/>
<evidence type="ECO:0000313" key="3">
    <source>
        <dbReference type="Proteomes" id="UP001164733"/>
    </source>
</evidence>
<keyword evidence="1" id="KW-0812">Transmembrane</keyword>
<dbReference type="EMBL" id="CP086239">
    <property type="protein sequence ID" value="WAG58869.1"/>
    <property type="molecule type" value="Genomic_DNA"/>
</dbReference>
<organism evidence="2 3">
    <name type="scientific">Clostridium estertheticum</name>
    <dbReference type="NCBI Taxonomy" id="238834"/>
    <lineage>
        <taxon>Bacteria</taxon>
        <taxon>Bacillati</taxon>
        <taxon>Bacillota</taxon>
        <taxon>Clostridia</taxon>
        <taxon>Eubacteriales</taxon>
        <taxon>Clostridiaceae</taxon>
        <taxon>Clostridium</taxon>
    </lineage>
</organism>
<dbReference type="RefSeq" id="WP_216127874.1">
    <property type="nucleotide sequence ID" value="NZ_JAHLDP010000055.1"/>
</dbReference>
<evidence type="ECO:0000313" key="2">
    <source>
        <dbReference type="EMBL" id="WAG58869.1"/>
    </source>
</evidence>
<accession>A0AA47I5W6</accession>
<protein>
    <submittedName>
        <fullName evidence="2">Uncharacterized protein</fullName>
    </submittedName>
</protein>
<feature type="transmembrane region" description="Helical" evidence="1">
    <location>
        <begin position="21"/>
        <end position="41"/>
    </location>
</feature>
<gene>
    <name evidence="2" type="ORF">LL038_14555</name>
</gene>
<proteinExistence type="predicted"/>
<keyword evidence="1" id="KW-0472">Membrane</keyword>
<name>A0AA47I5W6_9CLOT</name>
<dbReference type="Proteomes" id="UP001164733">
    <property type="component" value="Chromosome"/>
</dbReference>
<sequence>MNNLEIERRIIMISKYKKINVRGILLGIAVLFTIGALGIALNTSKVIPNNNIVEAST</sequence>
<evidence type="ECO:0000256" key="1">
    <source>
        <dbReference type="SAM" id="Phobius"/>
    </source>
</evidence>